<dbReference type="InterPro" id="IPR007694">
    <property type="entry name" value="DNA_helicase_DnaB-like_C"/>
</dbReference>
<keyword evidence="2" id="KW-0547">Nucleotide-binding</keyword>
<dbReference type="Pfam" id="PF03796">
    <property type="entry name" value="DnaB_C"/>
    <property type="match status" value="1"/>
</dbReference>
<dbReference type="GO" id="GO:0003678">
    <property type="term" value="F:DNA helicase activity"/>
    <property type="evidence" value="ECO:0007669"/>
    <property type="project" value="UniProtKB-EC"/>
</dbReference>
<evidence type="ECO:0000313" key="3">
    <source>
        <dbReference type="Proteomes" id="UP001223586"/>
    </source>
</evidence>
<keyword evidence="2" id="KW-0378">Hydrolase</keyword>
<gene>
    <name evidence="2" type="ORF">J2S08_000275</name>
</gene>
<dbReference type="GO" id="GO:0016787">
    <property type="term" value="F:hydrolase activity"/>
    <property type="evidence" value="ECO:0007669"/>
    <property type="project" value="UniProtKB-KW"/>
</dbReference>
<protein>
    <submittedName>
        <fullName evidence="2">Replicative DNA helicase</fullName>
        <ecNumber evidence="2">3.6.4.12</ecNumber>
    </submittedName>
</protein>
<dbReference type="SUPFAM" id="SSF52540">
    <property type="entry name" value="P-loop containing nucleoside triphosphate hydrolases"/>
    <property type="match status" value="1"/>
</dbReference>
<feature type="domain" description="SF4 helicase" evidence="1">
    <location>
        <begin position="97"/>
        <end position="351"/>
    </location>
</feature>
<evidence type="ECO:0000313" key="2">
    <source>
        <dbReference type="EMBL" id="MDQ0174444.1"/>
    </source>
</evidence>
<dbReference type="EC" id="3.6.4.12" evidence="2"/>
<keyword evidence="3" id="KW-1185">Reference proteome</keyword>
<sequence>MPEVSDSYDYLARKIKSYSAKQAVEELFVTKTFEQKYRELSGESFLDWLQTETESIKMRTSVRNKVGTNFTNVTEKFLSEYDRRKIGESFRVWKSFLPEINETIGGYISSNVYVVYGKPGRGKSVITLMEAIEAATQGANVLIWAMEMGWFEVWVRIFVFISAKQGVTTAHLHGFDLTAGFDSSEIRYGKLDKDFEEAFRNFIATVNDQIEGNITVRAVDDTDFDNRSLRALEADIEATKADVVVLDPFYYLDYEKNTSKTAGGDAAATSMKLRHLAGRTQTVIFAITQADETKEEKAEDGNREIVLPERKDVKKTTQLIQDAYLLIGVDTDYKQGRGLVGINKGRDGGEGLAVEILYIPQVGVVKQLETGEAAVSQFDF</sequence>
<keyword evidence="2" id="KW-0347">Helicase</keyword>
<comment type="caution">
    <text evidence="2">The sequence shown here is derived from an EMBL/GenBank/DDBJ whole genome shotgun (WGS) entry which is preliminary data.</text>
</comment>
<accession>A0ABT9WMC6</accession>
<organism evidence="2 3">
    <name type="scientific">Bacillus chungangensis</name>
    <dbReference type="NCBI Taxonomy" id="587633"/>
    <lineage>
        <taxon>Bacteria</taxon>
        <taxon>Bacillati</taxon>
        <taxon>Bacillota</taxon>
        <taxon>Bacilli</taxon>
        <taxon>Bacillales</taxon>
        <taxon>Bacillaceae</taxon>
        <taxon>Bacillus</taxon>
    </lineage>
</organism>
<evidence type="ECO:0000259" key="1">
    <source>
        <dbReference type="Pfam" id="PF03796"/>
    </source>
</evidence>
<reference evidence="2 3" key="1">
    <citation type="submission" date="2023-07" db="EMBL/GenBank/DDBJ databases">
        <title>Genomic Encyclopedia of Type Strains, Phase IV (KMG-IV): sequencing the most valuable type-strain genomes for metagenomic binning, comparative biology and taxonomic classification.</title>
        <authorList>
            <person name="Goeker M."/>
        </authorList>
    </citation>
    <scope>NUCLEOTIDE SEQUENCE [LARGE SCALE GENOMIC DNA]</scope>
    <source>
        <strain evidence="2 3">DSM 23837</strain>
    </source>
</reference>
<proteinExistence type="predicted"/>
<name>A0ABT9WMC6_9BACI</name>
<dbReference type="InterPro" id="IPR027417">
    <property type="entry name" value="P-loop_NTPase"/>
</dbReference>
<keyword evidence="2" id="KW-0067">ATP-binding</keyword>
<dbReference type="Gene3D" id="3.40.50.300">
    <property type="entry name" value="P-loop containing nucleotide triphosphate hydrolases"/>
    <property type="match status" value="1"/>
</dbReference>
<dbReference type="EMBL" id="JAUSTT010000001">
    <property type="protein sequence ID" value="MDQ0174444.1"/>
    <property type="molecule type" value="Genomic_DNA"/>
</dbReference>
<dbReference type="RefSeq" id="WP_307225906.1">
    <property type="nucleotide sequence ID" value="NZ_JAUSTT010000001.1"/>
</dbReference>
<dbReference type="Proteomes" id="UP001223586">
    <property type="component" value="Unassembled WGS sequence"/>
</dbReference>